<feature type="transmembrane region" description="Helical" evidence="8">
    <location>
        <begin position="15"/>
        <end position="34"/>
    </location>
</feature>
<evidence type="ECO:0000256" key="3">
    <source>
        <dbReference type="ARBA" id="ARBA00022475"/>
    </source>
</evidence>
<dbReference type="STRING" id="137838.GCA_001458595_02489"/>
<keyword evidence="6 7" id="KW-0472">Membrane</keyword>
<dbReference type="AlphaFoldDB" id="A0A2A7MHV3"/>
<dbReference type="GO" id="GO:0005886">
    <property type="term" value="C:plasma membrane"/>
    <property type="evidence" value="ECO:0007669"/>
    <property type="project" value="UniProtKB-SubCell"/>
</dbReference>
<organism evidence="10 11">
    <name type="scientific">Clostridium neonatale</name>
    <dbReference type="NCBI Taxonomy" id="137838"/>
    <lineage>
        <taxon>Bacteria</taxon>
        <taxon>Bacillati</taxon>
        <taxon>Bacillota</taxon>
        <taxon>Clostridia</taxon>
        <taxon>Eubacteriales</taxon>
        <taxon>Clostridiaceae</taxon>
        <taxon>Clostridium</taxon>
    </lineage>
</organism>
<evidence type="ECO:0000313" key="11">
    <source>
        <dbReference type="Proteomes" id="UP000220840"/>
    </source>
</evidence>
<sequence>MKKRQEKPENSERWLLTYSDLITLLMALFVILYASSNVDSKKYKQLSDSFRQAFYVSGIFENSGPKGEDVIDGESGPVIDSTLGEETEEEKLEDVKAQVDKIVENSDLKGRITTSIEERGLSISFSDNVFFDTGQAIVKEDFKNDLMSISKVLNEMDNYIRIEGHTDNVIISNELYHSNWQLSSIRASNVAEFLVNDGNINPNRVSAVGYGEYRPLQSNDSEDGRAQNRRVDIVILNSKYNVSETNS</sequence>
<reference evidence="10 11" key="1">
    <citation type="submission" date="2017-10" db="EMBL/GenBank/DDBJ databases">
        <title>Effective Description of Clostridium neonatale sp. nov. linked to necrotizing enterocolitis in neonates and a clarification of species assignable to the genus Clostridium (Prazmowski 1880) emend. Lawson and Rainey 2016.</title>
        <authorList>
            <person name="Bernard K."/>
            <person name="Burdz T."/>
            <person name="Wiebe D."/>
            <person name="Balcewich B."/>
            <person name="Alfa M."/>
            <person name="Bernier A.-M."/>
        </authorList>
    </citation>
    <scope>NUCLEOTIDE SEQUENCE [LARGE SCALE GENOMIC DNA]</scope>
    <source>
        <strain evidence="10 11">LCDC99A005</strain>
    </source>
</reference>
<dbReference type="PROSITE" id="PS51123">
    <property type="entry name" value="OMPA_2"/>
    <property type="match status" value="1"/>
</dbReference>
<comment type="caution">
    <text evidence="10">The sequence shown here is derived from an EMBL/GenBank/DDBJ whole genome shotgun (WGS) entry which is preliminary data.</text>
</comment>
<dbReference type="Pfam" id="PF13677">
    <property type="entry name" value="MotB_plug"/>
    <property type="match status" value="1"/>
</dbReference>
<evidence type="ECO:0000256" key="4">
    <source>
        <dbReference type="ARBA" id="ARBA00022692"/>
    </source>
</evidence>
<evidence type="ECO:0000259" key="9">
    <source>
        <dbReference type="PROSITE" id="PS51123"/>
    </source>
</evidence>
<dbReference type="Gene3D" id="3.30.1330.60">
    <property type="entry name" value="OmpA-like domain"/>
    <property type="match status" value="1"/>
</dbReference>
<dbReference type="EMBL" id="PDCJ01000001">
    <property type="protein sequence ID" value="PEG31107.1"/>
    <property type="molecule type" value="Genomic_DNA"/>
</dbReference>
<evidence type="ECO:0000313" key="10">
    <source>
        <dbReference type="EMBL" id="PEG31107.1"/>
    </source>
</evidence>
<keyword evidence="3" id="KW-1003">Cell membrane</keyword>
<dbReference type="SUPFAM" id="SSF103088">
    <property type="entry name" value="OmpA-like"/>
    <property type="match status" value="1"/>
</dbReference>
<dbReference type="CDD" id="cd07185">
    <property type="entry name" value="OmpA_C-like"/>
    <property type="match status" value="1"/>
</dbReference>
<evidence type="ECO:0000256" key="8">
    <source>
        <dbReference type="SAM" id="Phobius"/>
    </source>
</evidence>
<comment type="subcellular location">
    <subcellularLocation>
        <location evidence="1">Cell membrane</location>
        <topology evidence="1">Single-pass membrane protein</topology>
    </subcellularLocation>
</comment>
<evidence type="ECO:0000256" key="1">
    <source>
        <dbReference type="ARBA" id="ARBA00004162"/>
    </source>
</evidence>
<evidence type="ECO:0000256" key="6">
    <source>
        <dbReference type="ARBA" id="ARBA00023136"/>
    </source>
</evidence>
<gene>
    <name evidence="10" type="ORF">CQ394_05110</name>
</gene>
<dbReference type="RefSeq" id="WP_058295268.1">
    <property type="nucleotide sequence ID" value="NZ_CAKJVD010000015.1"/>
</dbReference>
<accession>A0A2A7MHV3</accession>
<evidence type="ECO:0000256" key="5">
    <source>
        <dbReference type="ARBA" id="ARBA00022989"/>
    </source>
</evidence>
<dbReference type="PANTHER" id="PTHR30329:SF21">
    <property type="entry name" value="LIPOPROTEIN YIAD-RELATED"/>
    <property type="match status" value="1"/>
</dbReference>
<keyword evidence="11" id="KW-1185">Reference proteome</keyword>
<dbReference type="Proteomes" id="UP000220840">
    <property type="component" value="Unassembled WGS sequence"/>
</dbReference>
<keyword evidence="4 8" id="KW-0812">Transmembrane</keyword>
<evidence type="ECO:0000256" key="7">
    <source>
        <dbReference type="PROSITE-ProRule" id="PRU00473"/>
    </source>
</evidence>
<proteinExistence type="inferred from homology"/>
<dbReference type="InterPro" id="IPR006665">
    <property type="entry name" value="OmpA-like"/>
</dbReference>
<keyword evidence="5 8" id="KW-1133">Transmembrane helix</keyword>
<dbReference type="Pfam" id="PF00691">
    <property type="entry name" value="OmpA"/>
    <property type="match status" value="1"/>
</dbReference>
<protein>
    <submittedName>
        <fullName evidence="10">Chemotaxis protein MotB</fullName>
    </submittedName>
</protein>
<dbReference type="InterPro" id="IPR025713">
    <property type="entry name" value="MotB-like_N_dom"/>
</dbReference>
<feature type="domain" description="OmpA-like" evidence="9">
    <location>
        <begin position="118"/>
        <end position="239"/>
    </location>
</feature>
<name>A0A2A7MHV3_9CLOT</name>
<dbReference type="PANTHER" id="PTHR30329">
    <property type="entry name" value="STATOR ELEMENT OF FLAGELLAR MOTOR COMPLEX"/>
    <property type="match status" value="1"/>
</dbReference>
<evidence type="ECO:0000256" key="2">
    <source>
        <dbReference type="ARBA" id="ARBA00008914"/>
    </source>
</evidence>
<dbReference type="OrthoDB" id="9815217at2"/>
<dbReference type="InterPro" id="IPR036737">
    <property type="entry name" value="OmpA-like_sf"/>
</dbReference>
<dbReference type="InterPro" id="IPR050330">
    <property type="entry name" value="Bact_OuterMem_StrucFunc"/>
</dbReference>
<comment type="similarity">
    <text evidence="2">Belongs to the MotB family.</text>
</comment>